<keyword evidence="2 3" id="KW-0732">Signal</keyword>
<comment type="similarity">
    <text evidence="1">Belongs to the Skp family.</text>
</comment>
<dbReference type="STRING" id="679937.Bcop_0595"/>
<dbReference type="Proteomes" id="UP000018439">
    <property type="component" value="Chromosome"/>
</dbReference>
<evidence type="ECO:0000256" key="2">
    <source>
        <dbReference type="ARBA" id="ARBA00022729"/>
    </source>
</evidence>
<organism evidence="4 5">
    <name type="scientific">Bacteroides coprosuis DSM 18011</name>
    <dbReference type="NCBI Taxonomy" id="679937"/>
    <lineage>
        <taxon>Bacteria</taxon>
        <taxon>Pseudomonadati</taxon>
        <taxon>Bacteroidota</taxon>
        <taxon>Bacteroidia</taxon>
        <taxon>Bacteroidales</taxon>
        <taxon>Bacteroidaceae</taxon>
        <taxon>Bacteroides</taxon>
    </lineage>
</organism>
<proteinExistence type="inferred from homology"/>
<dbReference type="PANTHER" id="PTHR35089:SF1">
    <property type="entry name" value="CHAPERONE PROTEIN SKP"/>
    <property type="match status" value="1"/>
</dbReference>
<accession>F3ZS07</accession>
<evidence type="ECO:0000313" key="5">
    <source>
        <dbReference type="Proteomes" id="UP000018439"/>
    </source>
</evidence>
<keyword evidence="5" id="KW-1185">Reference proteome</keyword>
<dbReference type="Gene3D" id="3.30.910.20">
    <property type="entry name" value="Skp domain"/>
    <property type="match status" value="1"/>
</dbReference>
<reference evidence="4 5" key="1">
    <citation type="journal article" date="2011" name="Stand. Genomic Sci.">
        <title>Non-contiguous finished genome sequence of Bacteroides coprosuis type strain (PC139).</title>
        <authorList>
            <person name="Land M."/>
            <person name="Held B."/>
            <person name="Gronow S."/>
            <person name="Abt B."/>
            <person name="Lucas S."/>
            <person name="Del Rio T.G."/>
            <person name="Nolan M."/>
            <person name="Tice H."/>
            <person name="Cheng J.F."/>
            <person name="Pitluck S."/>
            <person name="Liolios K."/>
            <person name="Pagani I."/>
            <person name="Ivanova N."/>
            <person name="Mavromatis K."/>
            <person name="Mikhailova N."/>
            <person name="Pati A."/>
            <person name="Tapia R."/>
            <person name="Han C."/>
            <person name="Goodwin L."/>
            <person name="Chen A."/>
            <person name="Palaniappan K."/>
            <person name="Hauser L."/>
            <person name="Brambilla E.M."/>
            <person name="Rohde M."/>
            <person name="Goker M."/>
            <person name="Detter J.C."/>
            <person name="Woyke T."/>
            <person name="Bristow J."/>
            <person name="Eisen J.A."/>
            <person name="Markowitz V."/>
            <person name="Hugenholtz P."/>
            <person name="Kyrpides N.C."/>
            <person name="Klenk H.P."/>
            <person name="Lapidus A."/>
        </authorList>
    </citation>
    <scope>NUCLEOTIDE SEQUENCE</scope>
    <source>
        <strain evidence="4 5">DSM 18011</strain>
    </source>
</reference>
<feature type="chain" id="PRO_5003308609" evidence="3">
    <location>
        <begin position="20"/>
        <end position="169"/>
    </location>
</feature>
<dbReference type="EMBL" id="CM001167">
    <property type="protein sequence ID" value="EGJ70813.1"/>
    <property type="molecule type" value="Genomic_DNA"/>
</dbReference>
<dbReference type="OrthoDB" id="1524711at2"/>
<dbReference type="PANTHER" id="PTHR35089">
    <property type="entry name" value="CHAPERONE PROTEIN SKP"/>
    <property type="match status" value="1"/>
</dbReference>
<sequence length="169" mass="19320">MLKKIVLLVMLVLPLGAMAQTLKFGHTNSQELIVDMPEFKKAQESLKALEDKYNDEFKRTQDEFSKKAQQFQQDMSENTLPQNIAERRQKELQDMGQRLEAFQNEAYQSMQKAQMDLMAPITKKVNDAIQKVGKSEGLIYIFDLSSGVIPYIDSAQSKDITTLIKAELK</sequence>
<dbReference type="GO" id="GO:0050821">
    <property type="term" value="P:protein stabilization"/>
    <property type="evidence" value="ECO:0007669"/>
    <property type="project" value="TreeGrafter"/>
</dbReference>
<dbReference type="SUPFAM" id="SSF111384">
    <property type="entry name" value="OmpH-like"/>
    <property type="match status" value="1"/>
</dbReference>
<dbReference type="InterPro" id="IPR024930">
    <property type="entry name" value="Skp_dom_sf"/>
</dbReference>
<feature type="signal peptide" evidence="3">
    <location>
        <begin position="1"/>
        <end position="19"/>
    </location>
</feature>
<evidence type="ECO:0000313" key="4">
    <source>
        <dbReference type="EMBL" id="EGJ70813.1"/>
    </source>
</evidence>
<dbReference type="SMART" id="SM00935">
    <property type="entry name" value="OmpH"/>
    <property type="match status" value="1"/>
</dbReference>
<dbReference type="InterPro" id="IPR005632">
    <property type="entry name" value="Chaperone_Skp"/>
</dbReference>
<name>F3ZS07_9BACE</name>
<dbReference type="eggNOG" id="COG2825">
    <property type="taxonomic scope" value="Bacteria"/>
</dbReference>
<dbReference type="HOGENOM" id="CLU_053320_3_0_10"/>
<dbReference type="GO" id="GO:0051082">
    <property type="term" value="F:unfolded protein binding"/>
    <property type="evidence" value="ECO:0007669"/>
    <property type="project" value="InterPro"/>
</dbReference>
<gene>
    <name evidence="4" type="ORF">Bcop_0595</name>
</gene>
<evidence type="ECO:0000256" key="3">
    <source>
        <dbReference type="SAM" id="SignalP"/>
    </source>
</evidence>
<dbReference type="AlphaFoldDB" id="F3ZS07"/>
<evidence type="ECO:0000256" key="1">
    <source>
        <dbReference type="ARBA" id="ARBA00009091"/>
    </source>
</evidence>
<dbReference type="GO" id="GO:0005829">
    <property type="term" value="C:cytosol"/>
    <property type="evidence" value="ECO:0007669"/>
    <property type="project" value="TreeGrafter"/>
</dbReference>
<dbReference type="Pfam" id="PF03938">
    <property type="entry name" value="OmpH"/>
    <property type="match status" value="1"/>
</dbReference>
<protein>
    <submittedName>
        <fullName evidence="4">Outer membrane chaperone Skp (OmpH)</fullName>
    </submittedName>
</protein>